<dbReference type="Proteomes" id="UP000654918">
    <property type="component" value="Unassembled WGS sequence"/>
</dbReference>
<keyword evidence="3" id="KW-1185">Reference proteome</keyword>
<evidence type="ECO:0000313" key="3">
    <source>
        <dbReference type="Proteomes" id="UP000654918"/>
    </source>
</evidence>
<feature type="compositionally biased region" description="Low complexity" evidence="1">
    <location>
        <begin position="37"/>
        <end position="53"/>
    </location>
</feature>
<name>A0A8H6JW69_9PEZI</name>
<dbReference type="AlphaFoldDB" id="A0A8H6JW69"/>
<reference evidence="2" key="1">
    <citation type="journal article" date="2020" name="Phytopathology">
        <title>Genome Sequence Resources of Colletotrichum truncatum, C. plurivorum, C. musicola, and C. sojae: Four Species Pathogenic to Soybean (Glycine max).</title>
        <authorList>
            <person name="Rogerio F."/>
            <person name="Boufleur T.R."/>
            <person name="Ciampi-Guillardi M."/>
            <person name="Sukno S.A."/>
            <person name="Thon M.R."/>
            <person name="Massola Junior N.S."/>
            <person name="Baroncelli R."/>
        </authorList>
    </citation>
    <scope>NUCLEOTIDE SEQUENCE</scope>
    <source>
        <strain evidence="2">LFN00145</strain>
    </source>
</reference>
<evidence type="ECO:0000256" key="1">
    <source>
        <dbReference type="SAM" id="MobiDB-lite"/>
    </source>
</evidence>
<sequence>MPSEKAPVAALSGKQAANPSSKKGRHKKAADQAKSAGTTDTTQVVPDTTQPGPTSAPIALDLPDSLAIDDDSEEYKDVDNDFEELVFHVTKWFCRNAINRIGTRPNAD</sequence>
<protein>
    <submittedName>
        <fullName evidence="2">Uncharacterized protein</fullName>
    </submittedName>
</protein>
<comment type="caution">
    <text evidence="2">The sequence shown here is derived from an EMBL/GenBank/DDBJ whole genome shotgun (WGS) entry which is preliminary data.</text>
</comment>
<gene>
    <name evidence="2" type="ORF">CPLU01_12912</name>
</gene>
<proteinExistence type="predicted"/>
<dbReference type="EMBL" id="WIGO01000279">
    <property type="protein sequence ID" value="KAF6819900.1"/>
    <property type="molecule type" value="Genomic_DNA"/>
</dbReference>
<accession>A0A8H6JW69</accession>
<organism evidence="2 3">
    <name type="scientific">Colletotrichum plurivorum</name>
    <dbReference type="NCBI Taxonomy" id="2175906"/>
    <lineage>
        <taxon>Eukaryota</taxon>
        <taxon>Fungi</taxon>
        <taxon>Dikarya</taxon>
        <taxon>Ascomycota</taxon>
        <taxon>Pezizomycotina</taxon>
        <taxon>Sordariomycetes</taxon>
        <taxon>Hypocreomycetidae</taxon>
        <taxon>Glomerellales</taxon>
        <taxon>Glomerellaceae</taxon>
        <taxon>Colletotrichum</taxon>
        <taxon>Colletotrichum orchidearum species complex</taxon>
    </lineage>
</organism>
<feature type="region of interest" description="Disordered" evidence="1">
    <location>
        <begin position="1"/>
        <end position="60"/>
    </location>
</feature>
<evidence type="ECO:0000313" key="2">
    <source>
        <dbReference type="EMBL" id="KAF6819900.1"/>
    </source>
</evidence>